<proteinExistence type="predicted"/>
<protein>
    <submittedName>
        <fullName evidence="1">Uncharacterized protein</fullName>
    </submittedName>
</protein>
<dbReference type="Proteomes" id="UP000823941">
    <property type="component" value="Chromosome 10"/>
</dbReference>
<name>A0ABQ7QRH0_PLUXY</name>
<accession>A0ABQ7QRH0</accession>
<gene>
    <name evidence="1" type="ORF">JYU34_007852</name>
</gene>
<keyword evidence="2" id="KW-1185">Reference proteome</keyword>
<dbReference type="EMBL" id="JAHIBW010000010">
    <property type="protein sequence ID" value="KAG7307631.1"/>
    <property type="molecule type" value="Genomic_DNA"/>
</dbReference>
<evidence type="ECO:0000313" key="2">
    <source>
        <dbReference type="Proteomes" id="UP000823941"/>
    </source>
</evidence>
<sequence>MSIQLVMQIASEQGRGLQTRAAAGAARAVMIKFQWAWWYASRWRRPSLTSTSSHSSSKGLAHSRRIQVLMRGARRQSPWKQLAEGLFVMRVQIDGAAVMDGAAAAAAAAAEARAAAVAVSNLPTKKL</sequence>
<evidence type="ECO:0000313" key="1">
    <source>
        <dbReference type="EMBL" id="KAG7307631.1"/>
    </source>
</evidence>
<comment type="caution">
    <text evidence="1">The sequence shown here is derived from an EMBL/GenBank/DDBJ whole genome shotgun (WGS) entry which is preliminary data.</text>
</comment>
<reference evidence="1 2" key="1">
    <citation type="submission" date="2021-06" db="EMBL/GenBank/DDBJ databases">
        <title>A haploid diamondback moth (Plutella xylostella L.) genome assembly resolves 31 chromosomes and identifies a diamide resistance mutation.</title>
        <authorList>
            <person name="Ward C.M."/>
            <person name="Perry K.D."/>
            <person name="Baker G."/>
            <person name="Powis K."/>
            <person name="Heckel D.G."/>
            <person name="Baxter S.W."/>
        </authorList>
    </citation>
    <scope>NUCLEOTIDE SEQUENCE [LARGE SCALE GENOMIC DNA]</scope>
    <source>
        <strain evidence="1 2">LV</strain>
        <tissue evidence="1">Single pupa</tissue>
    </source>
</reference>
<organism evidence="1 2">
    <name type="scientific">Plutella xylostella</name>
    <name type="common">Diamondback moth</name>
    <name type="synonym">Plutella maculipennis</name>
    <dbReference type="NCBI Taxonomy" id="51655"/>
    <lineage>
        <taxon>Eukaryota</taxon>
        <taxon>Metazoa</taxon>
        <taxon>Ecdysozoa</taxon>
        <taxon>Arthropoda</taxon>
        <taxon>Hexapoda</taxon>
        <taxon>Insecta</taxon>
        <taxon>Pterygota</taxon>
        <taxon>Neoptera</taxon>
        <taxon>Endopterygota</taxon>
        <taxon>Lepidoptera</taxon>
        <taxon>Glossata</taxon>
        <taxon>Ditrysia</taxon>
        <taxon>Yponomeutoidea</taxon>
        <taxon>Plutellidae</taxon>
        <taxon>Plutella</taxon>
    </lineage>
</organism>